<evidence type="ECO:0000313" key="3">
    <source>
        <dbReference type="Proteomes" id="UP001226867"/>
    </source>
</evidence>
<evidence type="ECO:0000313" key="2">
    <source>
        <dbReference type="EMBL" id="MDP9899038.1"/>
    </source>
</evidence>
<gene>
    <name evidence="2" type="ORF">J2W36_001283</name>
</gene>
<reference evidence="2 3" key="1">
    <citation type="submission" date="2023-07" db="EMBL/GenBank/DDBJ databases">
        <title>Sorghum-associated microbial communities from plants grown in Nebraska, USA.</title>
        <authorList>
            <person name="Schachtman D."/>
        </authorList>
    </citation>
    <scope>NUCLEOTIDE SEQUENCE [LARGE SCALE GENOMIC DNA]</scope>
    <source>
        <strain evidence="2 3">DS1607</strain>
    </source>
</reference>
<feature type="region of interest" description="Disordered" evidence="1">
    <location>
        <begin position="42"/>
        <end position="62"/>
    </location>
</feature>
<proteinExistence type="predicted"/>
<evidence type="ECO:0000256" key="1">
    <source>
        <dbReference type="SAM" id="MobiDB-lite"/>
    </source>
</evidence>
<dbReference type="Proteomes" id="UP001226867">
    <property type="component" value="Unassembled WGS sequence"/>
</dbReference>
<sequence length="122" mass="13363">MNFQAPRFACDGAPCPDTLARFMTRTRNHLGLSAVHTLASTNSSDGVQAHGGNDSGDFQGAPRGQFEAITEEFAEQFFMDHRGDLRARVEIVRLTQELAACSSKSQKLANEIRHIEARNAVS</sequence>
<name>A0ABT9S3W6_9BURK</name>
<dbReference type="RefSeq" id="WP_307688865.1">
    <property type="nucleotide sequence ID" value="NZ_JAUSRO010000004.1"/>
</dbReference>
<protein>
    <submittedName>
        <fullName evidence="2">Uncharacterized protein</fullName>
    </submittedName>
</protein>
<keyword evidence="3" id="KW-1185">Reference proteome</keyword>
<accession>A0ABT9S3W6</accession>
<comment type="caution">
    <text evidence="2">The sequence shown here is derived from an EMBL/GenBank/DDBJ whole genome shotgun (WGS) entry which is preliminary data.</text>
</comment>
<organism evidence="2 3">
    <name type="scientific">Variovorax ginsengisoli</name>
    <dbReference type="NCBI Taxonomy" id="363844"/>
    <lineage>
        <taxon>Bacteria</taxon>
        <taxon>Pseudomonadati</taxon>
        <taxon>Pseudomonadota</taxon>
        <taxon>Betaproteobacteria</taxon>
        <taxon>Burkholderiales</taxon>
        <taxon>Comamonadaceae</taxon>
        <taxon>Variovorax</taxon>
    </lineage>
</organism>
<dbReference type="EMBL" id="JAUSRO010000004">
    <property type="protein sequence ID" value="MDP9899038.1"/>
    <property type="molecule type" value="Genomic_DNA"/>
</dbReference>